<dbReference type="GO" id="GO:0006777">
    <property type="term" value="P:Mo-molybdopterin cofactor biosynthetic process"/>
    <property type="evidence" value="ECO:0007669"/>
    <property type="project" value="UniProtKB-KW"/>
</dbReference>
<evidence type="ECO:0000256" key="1">
    <source>
        <dbReference type="ARBA" id="ARBA00022490"/>
    </source>
</evidence>
<keyword evidence="4 8" id="KW-0547">Nucleotide-binding</keyword>
<keyword evidence="10" id="KW-0548">Nucleotidyltransferase</keyword>
<comment type="cofactor">
    <cofactor evidence="8">
        <name>Mg(2+)</name>
        <dbReference type="ChEBI" id="CHEBI:18420"/>
    </cofactor>
</comment>
<keyword evidence="7 8" id="KW-0501">Molybdenum cofactor biosynthesis</keyword>
<feature type="binding site" evidence="8">
    <location>
        <position position="20"/>
    </location>
    <ligand>
        <name>GTP</name>
        <dbReference type="ChEBI" id="CHEBI:37565"/>
    </ligand>
</feature>
<evidence type="ECO:0000256" key="5">
    <source>
        <dbReference type="ARBA" id="ARBA00022842"/>
    </source>
</evidence>
<comment type="catalytic activity">
    <reaction evidence="8">
        <text>Mo-molybdopterin + GTP + H(+) = Mo-molybdopterin guanine dinucleotide + diphosphate</text>
        <dbReference type="Rhea" id="RHEA:34243"/>
        <dbReference type="ChEBI" id="CHEBI:15378"/>
        <dbReference type="ChEBI" id="CHEBI:33019"/>
        <dbReference type="ChEBI" id="CHEBI:37565"/>
        <dbReference type="ChEBI" id="CHEBI:71302"/>
        <dbReference type="ChEBI" id="CHEBI:71310"/>
        <dbReference type="EC" id="2.7.7.77"/>
    </reaction>
</comment>
<dbReference type="Gene3D" id="3.90.550.10">
    <property type="entry name" value="Spore Coat Polysaccharide Biosynthesis Protein SpsA, Chain A"/>
    <property type="match status" value="1"/>
</dbReference>
<dbReference type="SUPFAM" id="SSF53448">
    <property type="entry name" value="Nucleotide-diphospho-sugar transferases"/>
    <property type="match status" value="1"/>
</dbReference>
<dbReference type="AlphaFoldDB" id="A0A4Y9AFW8"/>
<evidence type="ECO:0000256" key="2">
    <source>
        <dbReference type="ARBA" id="ARBA00022679"/>
    </source>
</evidence>
<organism evidence="10 11">
    <name type="scientific">Lentibacillus salicampi</name>
    <dbReference type="NCBI Taxonomy" id="175306"/>
    <lineage>
        <taxon>Bacteria</taxon>
        <taxon>Bacillati</taxon>
        <taxon>Bacillota</taxon>
        <taxon>Bacilli</taxon>
        <taxon>Bacillales</taxon>
        <taxon>Bacillaceae</taxon>
        <taxon>Lentibacillus</taxon>
    </lineage>
</organism>
<dbReference type="RefSeq" id="WP_135109136.1">
    <property type="nucleotide sequence ID" value="NZ_SRHY01000004.1"/>
</dbReference>
<protein>
    <recommendedName>
        <fullName evidence="8">Probable molybdenum cofactor guanylyltransferase</fullName>
        <shortName evidence="8">MoCo guanylyltransferase</shortName>
        <ecNumber evidence="8">2.7.7.77</ecNumber>
    </recommendedName>
    <alternativeName>
        <fullName evidence="8">GTP:molybdopterin guanylyltransferase</fullName>
    </alternativeName>
    <alternativeName>
        <fullName evidence="8">Mo-MPT guanylyltransferase</fullName>
    </alternativeName>
    <alternativeName>
        <fullName evidence="8">Molybdopterin guanylyltransferase</fullName>
    </alternativeName>
    <alternativeName>
        <fullName evidence="8">Molybdopterin-guanine dinucleotide synthase</fullName>
        <shortName evidence="8">MGD synthase</shortName>
    </alternativeName>
</protein>
<dbReference type="Proteomes" id="UP000298484">
    <property type="component" value="Unassembled WGS sequence"/>
</dbReference>
<keyword evidence="6 8" id="KW-0342">GTP-binding</keyword>
<dbReference type="EC" id="2.7.7.77" evidence="8"/>
<comment type="caution">
    <text evidence="10">The sequence shown here is derived from an EMBL/GenBank/DDBJ whole genome shotgun (WGS) entry which is preliminary data.</text>
</comment>
<evidence type="ECO:0000256" key="8">
    <source>
        <dbReference type="HAMAP-Rule" id="MF_00316"/>
    </source>
</evidence>
<dbReference type="CDD" id="cd02503">
    <property type="entry name" value="MobA"/>
    <property type="match status" value="1"/>
</dbReference>
<evidence type="ECO:0000313" key="11">
    <source>
        <dbReference type="Proteomes" id="UP000298484"/>
    </source>
</evidence>
<dbReference type="HAMAP" id="MF_00316">
    <property type="entry name" value="MobA"/>
    <property type="match status" value="1"/>
</dbReference>
<comment type="domain">
    <text evidence="8">The N-terminal domain determines nucleotide recognition and specific binding, while the C-terminal domain determines the specific binding to the target protein.</text>
</comment>
<proteinExistence type="inferred from homology"/>
<dbReference type="GO" id="GO:0005737">
    <property type="term" value="C:cytoplasm"/>
    <property type="evidence" value="ECO:0007669"/>
    <property type="project" value="UniProtKB-SubCell"/>
</dbReference>
<evidence type="ECO:0000256" key="4">
    <source>
        <dbReference type="ARBA" id="ARBA00022741"/>
    </source>
</evidence>
<dbReference type="InterPro" id="IPR025877">
    <property type="entry name" value="MobA-like_NTP_Trfase"/>
</dbReference>
<dbReference type="OrthoDB" id="9788394at2"/>
<keyword evidence="11" id="KW-1185">Reference proteome</keyword>
<dbReference type="GO" id="GO:0005525">
    <property type="term" value="F:GTP binding"/>
    <property type="evidence" value="ECO:0007669"/>
    <property type="project" value="UniProtKB-UniRule"/>
</dbReference>
<evidence type="ECO:0000256" key="7">
    <source>
        <dbReference type="ARBA" id="ARBA00023150"/>
    </source>
</evidence>
<accession>A0A4Y9AFW8</accession>
<dbReference type="InterPro" id="IPR013482">
    <property type="entry name" value="Molybde_CF_guanTrfase"/>
</dbReference>
<dbReference type="PANTHER" id="PTHR19136:SF81">
    <property type="entry name" value="MOLYBDENUM COFACTOR GUANYLYLTRANSFERASE"/>
    <property type="match status" value="1"/>
</dbReference>
<comment type="caution">
    <text evidence="8">Lacks conserved residue(s) required for the propagation of feature annotation.</text>
</comment>
<comment type="subcellular location">
    <subcellularLocation>
        <location evidence="8">Cytoplasm</location>
    </subcellularLocation>
</comment>
<dbReference type="GO" id="GO:0061603">
    <property type="term" value="F:molybdenum cofactor guanylyltransferase activity"/>
    <property type="evidence" value="ECO:0007669"/>
    <property type="project" value="UniProtKB-EC"/>
</dbReference>
<feature type="binding site" evidence="8">
    <location>
        <begin position="8"/>
        <end position="10"/>
    </location>
    <ligand>
        <name>GTP</name>
        <dbReference type="ChEBI" id="CHEBI:37565"/>
    </ligand>
</feature>
<keyword evidence="2 8" id="KW-0808">Transferase</keyword>
<evidence type="ECO:0000313" key="10">
    <source>
        <dbReference type="EMBL" id="TFJ93880.1"/>
    </source>
</evidence>
<evidence type="ECO:0000259" key="9">
    <source>
        <dbReference type="Pfam" id="PF12804"/>
    </source>
</evidence>
<evidence type="ECO:0000256" key="3">
    <source>
        <dbReference type="ARBA" id="ARBA00022723"/>
    </source>
</evidence>
<dbReference type="Pfam" id="PF12804">
    <property type="entry name" value="NTP_transf_3"/>
    <property type="match status" value="1"/>
</dbReference>
<keyword evidence="3 8" id="KW-0479">Metal-binding</keyword>
<dbReference type="GO" id="GO:0046872">
    <property type="term" value="F:metal ion binding"/>
    <property type="evidence" value="ECO:0007669"/>
    <property type="project" value="UniProtKB-KW"/>
</dbReference>
<comment type="similarity">
    <text evidence="8">Belongs to the MobA family.</text>
</comment>
<dbReference type="InterPro" id="IPR029044">
    <property type="entry name" value="Nucleotide-diphossugar_trans"/>
</dbReference>
<comment type="function">
    <text evidence="8">Transfers a GMP moiety from GTP to Mo-molybdopterin (Mo-MPT) cofactor (Moco or molybdenum cofactor) to form Mo-molybdopterin guanine dinucleotide (Mo-MGD) cofactor.</text>
</comment>
<name>A0A4Y9AFW8_9BACI</name>
<keyword evidence="1 8" id="KW-0963">Cytoplasm</keyword>
<dbReference type="PANTHER" id="PTHR19136">
    <property type="entry name" value="MOLYBDENUM COFACTOR GUANYLYLTRANSFERASE"/>
    <property type="match status" value="1"/>
</dbReference>
<feature type="binding site" evidence="8">
    <location>
        <position position="65"/>
    </location>
    <ligand>
        <name>GTP</name>
        <dbReference type="ChEBI" id="CHEBI:37565"/>
    </ligand>
</feature>
<keyword evidence="5 8" id="KW-0460">Magnesium</keyword>
<dbReference type="EMBL" id="SRHY01000004">
    <property type="protein sequence ID" value="TFJ93880.1"/>
    <property type="molecule type" value="Genomic_DNA"/>
</dbReference>
<feature type="binding site" evidence="8">
    <location>
        <position position="94"/>
    </location>
    <ligand>
        <name>GTP</name>
        <dbReference type="ChEBI" id="CHEBI:37565"/>
    </ligand>
</feature>
<feature type="domain" description="MobA-like NTP transferase" evidence="9">
    <location>
        <begin position="5"/>
        <end position="154"/>
    </location>
</feature>
<sequence>MRICGVILSGGQSSRMGATKSFLEIDGRPAIAHIADELKRLSDRVAVITNEPADYQFLELDLYPDRYRNKGPLAGIETAIYHMDADVYAFAACDMPFIHYGIYEHLIQSLNHHDAVIPMYDERVHPLSGIYTKNVLPYIQMLLDSDQRKIRTLFDHITVNYVTSYNGISKHTLDKHFFNMNDPEQYEMAKRL</sequence>
<evidence type="ECO:0000256" key="6">
    <source>
        <dbReference type="ARBA" id="ARBA00023134"/>
    </source>
</evidence>
<gene>
    <name evidence="8" type="primary">mobA</name>
    <name evidence="10" type="ORF">E4U82_05700</name>
</gene>
<reference evidence="10 11" key="1">
    <citation type="submission" date="2019-03" db="EMBL/GenBank/DDBJ databases">
        <title>Genome sequence of Lentibacillus salicampi ATCC BAA-719.</title>
        <authorList>
            <person name="Maclea K.S."/>
            <person name="Simoes Junior M."/>
        </authorList>
    </citation>
    <scope>NUCLEOTIDE SEQUENCE [LARGE SCALE GENOMIC DNA]</scope>
    <source>
        <strain evidence="10 11">ATCC BAA-719</strain>
    </source>
</reference>
<feature type="binding site" evidence="8">
    <location>
        <position position="94"/>
    </location>
    <ligand>
        <name>Mg(2+)</name>
        <dbReference type="ChEBI" id="CHEBI:18420"/>
    </ligand>
</feature>